<dbReference type="Proteomes" id="UP001576774">
    <property type="component" value="Unassembled WGS sequence"/>
</dbReference>
<sequence length="47" mass="5447">MPTIFTPARSAYAHPDQIIRNPDFAAQRTYLKQLADIYEALHNENMI</sequence>
<name>A0ABV4XHP9_9CYAN</name>
<dbReference type="EMBL" id="JBHFNQ010000270">
    <property type="protein sequence ID" value="MFB2882335.1"/>
    <property type="molecule type" value="Genomic_DNA"/>
</dbReference>
<comment type="caution">
    <text evidence="1">The sequence shown here is derived from an EMBL/GenBank/DDBJ whole genome shotgun (WGS) entry which is preliminary data.</text>
</comment>
<protein>
    <submittedName>
        <fullName evidence="1">Uncharacterized protein</fullName>
    </submittedName>
</protein>
<evidence type="ECO:0000313" key="1">
    <source>
        <dbReference type="EMBL" id="MFB2882335.1"/>
    </source>
</evidence>
<reference evidence="1 2" key="1">
    <citation type="submission" date="2024-09" db="EMBL/GenBank/DDBJ databases">
        <title>Floridaenema gen nov. (Aerosakkonemataceae, Aerosakkonematales ord. nov., Cyanobacteria) from benthic tropical and subtropical fresh waters, with the description of four new species.</title>
        <authorList>
            <person name="Moretto J.A."/>
            <person name="Berthold D.E."/>
            <person name="Lefler F.W."/>
            <person name="Huang I.-S."/>
            <person name="Laughinghouse H. IV."/>
        </authorList>
    </citation>
    <scope>NUCLEOTIDE SEQUENCE [LARGE SCALE GENOMIC DNA]</scope>
    <source>
        <strain evidence="1 2">BLCC-F46</strain>
    </source>
</reference>
<gene>
    <name evidence="1" type="ORF">ACE1CC_36270</name>
</gene>
<organism evidence="1 2">
    <name type="scientific">Floridaenema aerugineum BLCC-F46</name>
    <dbReference type="NCBI Taxonomy" id="3153654"/>
    <lineage>
        <taxon>Bacteria</taxon>
        <taxon>Bacillati</taxon>
        <taxon>Cyanobacteriota</taxon>
        <taxon>Cyanophyceae</taxon>
        <taxon>Oscillatoriophycideae</taxon>
        <taxon>Aerosakkonematales</taxon>
        <taxon>Aerosakkonemataceae</taxon>
        <taxon>Floridanema</taxon>
        <taxon>Floridanema aerugineum</taxon>
    </lineage>
</organism>
<dbReference type="RefSeq" id="WP_413275287.1">
    <property type="nucleotide sequence ID" value="NZ_JBHFNQ010000270.1"/>
</dbReference>
<evidence type="ECO:0000313" key="2">
    <source>
        <dbReference type="Proteomes" id="UP001576774"/>
    </source>
</evidence>
<proteinExistence type="predicted"/>
<accession>A0ABV4XHP9</accession>
<keyword evidence="2" id="KW-1185">Reference proteome</keyword>